<dbReference type="AlphaFoldDB" id="A0A5S5MCM4"/>
<dbReference type="InterPro" id="IPR050662">
    <property type="entry name" value="Sec-metab_biosynth-thioest"/>
</dbReference>
<dbReference type="Proteomes" id="UP000321899">
    <property type="component" value="Unassembled WGS sequence"/>
</dbReference>
<dbReference type="InterPro" id="IPR036866">
    <property type="entry name" value="RibonucZ/Hydroxyglut_hydro"/>
</dbReference>
<gene>
    <name evidence="2" type="ORF">FIM25_15175</name>
</gene>
<keyword evidence="2" id="KW-0378">Hydrolase</keyword>
<reference evidence="2 3" key="1">
    <citation type="submission" date="2019-06" db="EMBL/GenBank/DDBJ databases">
        <title>Desulfobotulus mexicanus sp. nov., a novel sulfate-reducing bacterium isolated from the sediment of an alkaline crater lake in Mexico.</title>
        <authorList>
            <person name="Hirschler-Rea A."/>
        </authorList>
    </citation>
    <scope>NUCLEOTIDE SEQUENCE [LARGE SCALE GENOMIC DNA]</scope>
    <source>
        <strain evidence="2 3">PAR22N</strain>
    </source>
</reference>
<proteinExistence type="predicted"/>
<feature type="domain" description="Metallo-beta-lactamase" evidence="1">
    <location>
        <begin position="54"/>
        <end position="270"/>
    </location>
</feature>
<dbReference type="EMBL" id="VDMB01000030">
    <property type="protein sequence ID" value="TYT73431.1"/>
    <property type="molecule type" value="Genomic_DNA"/>
</dbReference>
<keyword evidence="3" id="KW-1185">Reference proteome</keyword>
<dbReference type="SMART" id="SM00849">
    <property type="entry name" value="Lactamase_B"/>
    <property type="match status" value="1"/>
</dbReference>
<dbReference type="Gene3D" id="3.60.15.10">
    <property type="entry name" value="Ribonuclease Z/Hydroxyacylglutathione hydrolase-like"/>
    <property type="match status" value="1"/>
</dbReference>
<evidence type="ECO:0000313" key="2">
    <source>
        <dbReference type="EMBL" id="TYT73431.1"/>
    </source>
</evidence>
<evidence type="ECO:0000259" key="1">
    <source>
        <dbReference type="SMART" id="SM00849"/>
    </source>
</evidence>
<protein>
    <submittedName>
        <fullName evidence="2">MBL fold metallo-hydrolase</fullName>
    </submittedName>
</protein>
<dbReference type="Pfam" id="PF00753">
    <property type="entry name" value="Lactamase_B"/>
    <property type="match status" value="1"/>
</dbReference>
<comment type="caution">
    <text evidence="2">The sequence shown here is derived from an EMBL/GenBank/DDBJ whole genome shotgun (WGS) entry which is preliminary data.</text>
</comment>
<organism evidence="2 3">
    <name type="scientific">Desulfobotulus mexicanus</name>
    <dbReference type="NCBI Taxonomy" id="2586642"/>
    <lineage>
        <taxon>Bacteria</taxon>
        <taxon>Pseudomonadati</taxon>
        <taxon>Thermodesulfobacteriota</taxon>
        <taxon>Desulfobacteria</taxon>
        <taxon>Desulfobacterales</taxon>
        <taxon>Desulfobacteraceae</taxon>
        <taxon>Desulfobotulus</taxon>
    </lineage>
</organism>
<sequence length="363" mass="41109">MSDEKAKEPINSHGPEVPIYQLLFFLQELPVIFEIEKNLFRILVPSRIPLLKPPVNLYFFAYQDGLLWDAGYGTRNDIKTVMKALEIISQIMESRGESCQVSRILVSHGHGDHFAGLYKLRHLTGAKILLTSATAKKISSAEAYRKAWQENTGFPQPRPPALLGLIFPVIEWIQEKTFGMQWVNEPDEIIAESGVLQAGNRLLSYFPIPGHSDDHLALYDAAAGFLFSGDQVLRTITPWLGPPKGSINDYEISLKKLQRLKNLKIIFPAHGSPIEEPQKHLDHALAHSRKRTLKVSKEIQNAGDNGISFYPLLKKIYPKASSVTRISAEGWVLLTLHMLMDEKKIRTKNKAGKWYFYPMVKDL</sequence>
<dbReference type="OrthoDB" id="9802248at2"/>
<dbReference type="PANTHER" id="PTHR23131">
    <property type="entry name" value="ENDORIBONUCLEASE LACTB2"/>
    <property type="match status" value="1"/>
</dbReference>
<dbReference type="SUPFAM" id="SSF56281">
    <property type="entry name" value="Metallo-hydrolase/oxidoreductase"/>
    <property type="match status" value="1"/>
</dbReference>
<name>A0A5S5MCM4_9BACT</name>
<evidence type="ECO:0000313" key="3">
    <source>
        <dbReference type="Proteomes" id="UP000321899"/>
    </source>
</evidence>
<dbReference type="InterPro" id="IPR001279">
    <property type="entry name" value="Metallo-B-lactamas"/>
</dbReference>
<accession>A0A5S5MCM4</accession>
<dbReference type="GO" id="GO:0016787">
    <property type="term" value="F:hydrolase activity"/>
    <property type="evidence" value="ECO:0007669"/>
    <property type="project" value="UniProtKB-KW"/>
</dbReference>